<keyword evidence="9 10" id="KW-0407">Ion channel</keyword>
<dbReference type="PROSITE" id="PS01327">
    <property type="entry name" value="MSCL"/>
    <property type="match status" value="1"/>
</dbReference>
<evidence type="ECO:0000313" key="11">
    <source>
        <dbReference type="EMBL" id="MCC0178799.1"/>
    </source>
</evidence>
<evidence type="ECO:0000256" key="2">
    <source>
        <dbReference type="ARBA" id="ARBA00007254"/>
    </source>
</evidence>
<dbReference type="InterPro" id="IPR019823">
    <property type="entry name" value="Mechanosensitive_channel_CS"/>
</dbReference>
<comment type="subunit">
    <text evidence="10">Homopentamer.</text>
</comment>
<dbReference type="Proteomes" id="UP000729733">
    <property type="component" value="Unassembled WGS sequence"/>
</dbReference>
<dbReference type="PANTHER" id="PTHR30266">
    <property type="entry name" value="MECHANOSENSITIVE CHANNEL MSCL"/>
    <property type="match status" value="1"/>
</dbReference>
<evidence type="ECO:0000256" key="5">
    <source>
        <dbReference type="ARBA" id="ARBA00022692"/>
    </source>
</evidence>
<dbReference type="PANTHER" id="PTHR30266:SF2">
    <property type="entry name" value="LARGE-CONDUCTANCE MECHANOSENSITIVE CHANNEL"/>
    <property type="match status" value="1"/>
</dbReference>
<dbReference type="Gene3D" id="1.10.1200.120">
    <property type="entry name" value="Large-conductance mechanosensitive channel, MscL, domain 1"/>
    <property type="match status" value="1"/>
</dbReference>
<dbReference type="SUPFAM" id="SSF81330">
    <property type="entry name" value="Gated mechanosensitive channel"/>
    <property type="match status" value="1"/>
</dbReference>
<organism evidence="11 12">
    <name type="scientific">Waterburya agarophytonicola KI4</name>
    <dbReference type="NCBI Taxonomy" id="2874699"/>
    <lineage>
        <taxon>Bacteria</taxon>
        <taxon>Bacillati</taxon>
        <taxon>Cyanobacteriota</taxon>
        <taxon>Cyanophyceae</taxon>
        <taxon>Pleurocapsales</taxon>
        <taxon>Hyellaceae</taxon>
        <taxon>Waterburya</taxon>
        <taxon>Waterburya agarophytonicola</taxon>
    </lineage>
</organism>
<comment type="similarity">
    <text evidence="2 10">Belongs to the MscL family.</text>
</comment>
<dbReference type="GO" id="GO:0008381">
    <property type="term" value="F:mechanosensitive monoatomic ion channel activity"/>
    <property type="evidence" value="ECO:0007669"/>
    <property type="project" value="UniProtKB-UniRule"/>
</dbReference>
<evidence type="ECO:0000313" key="12">
    <source>
        <dbReference type="Proteomes" id="UP000729733"/>
    </source>
</evidence>
<feature type="transmembrane region" description="Helical" evidence="10">
    <location>
        <begin position="75"/>
        <end position="98"/>
    </location>
</feature>
<evidence type="ECO:0000256" key="3">
    <source>
        <dbReference type="ARBA" id="ARBA00022448"/>
    </source>
</evidence>
<comment type="subcellular location">
    <subcellularLocation>
        <location evidence="1 10">Cell membrane</location>
        <topology evidence="1 10">Multi-pass membrane protein</topology>
    </subcellularLocation>
</comment>
<dbReference type="Pfam" id="PF01741">
    <property type="entry name" value="MscL"/>
    <property type="match status" value="1"/>
</dbReference>
<dbReference type="InterPro" id="IPR036019">
    <property type="entry name" value="MscL_channel"/>
</dbReference>
<evidence type="ECO:0000256" key="4">
    <source>
        <dbReference type="ARBA" id="ARBA00022475"/>
    </source>
</evidence>
<reference evidence="11" key="1">
    <citation type="journal article" date="2021" name="Antonie Van Leeuwenhoek">
        <title>Draft genome and description of Waterburya agarophytonicola gen. nov. sp. nov. (Pleurocapsales, Cyanobacteria): a seaweed symbiont.</title>
        <authorList>
            <person name="Bonthond G."/>
            <person name="Shalygin S."/>
            <person name="Bayer T."/>
            <person name="Weinberger F."/>
        </authorList>
    </citation>
    <scope>NUCLEOTIDE SEQUENCE</scope>
    <source>
        <strain evidence="11">KI4</strain>
    </source>
</reference>
<evidence type="ECO:0000256" key="6">
    <source>
        <dbReference type="ARBA" id="ARBA00022989"/>
    </source>
</evidence>
<keyword evidence="7 10" id="KW-0406">Ion transport</keyword>
<evidence type="ECO:0000256" key="10">
    <source>
        <dbReference type="HAMAP-Rule" id="MF_00115"/>
    </source>
</evidence>
<comment type="caution">
    <text evidence="11">The sequence shown here is derived from an EMBL/GenBank/DDBJ whole genome shotgun (WGS) entry which is preliminary data.</text>
</comment>
<keyword evidence="12" id="KW-1185">Reference proteome</keyword>
<dbReference type="InterPro" id="IPR001185">
    <property type="entry name" value="MS_channel"/>
</dbReference>
<sequence length="145" mass="15454">MVRRGTQAAGGFLSGFGDFIMRGNVVDLAVAVIIGAAFSKIIDSLVADIITPAILNPAMKAAGVDKLADLSAGGIQYGLFLAAILNFLVIALCIYAIVQAFEKAKKRLIRQEALAEETPDAVVVAQERLTTSIERLTEVMETKQM</sequence>
<evidence type="ECO:0000256" key="9">
    <source>
        <dbReference type="ARBA" id="ARBA00023303"/>
    </source>
</evidence>
<keyword evidence="6 10" id="KW-1133">Transmembrane helix</keyword>
<accession>A0A964FIY4</accession>
<comment type="function">
    <text evidence="10">Channel that opens in response to stretch forces in the membrane lipid bilayer. May participate in the regulation of osmotic pressure changes within the cell.</text>
</comment>
<protein>
    <recommendedName>
        <fullName evidence="10">Large-conductance mechanosensitive channel</fullName>
    </recommendedName>
</protein>
<gene>
    <name evidence="10 11" type="primary">mscL</name>
    <name evidence="11" type="ORF">I4641_17660</name>
</gene>
<feature type="transmembrane region" description="Helical" evidence="10">
    <location>
        <begin position="28"/>
        <end position="55"/>
    </location>
</feature>
<keyword evidence="5 10" id="KW-0812">Transmembrane</keyword>
<evidence type="ECO:0000256" key="8">
    <source>
        <dbReference type="ARBA" id="ARBA00023136"/>
    </source>
</evidence>
<dbReference type="EMBL" id="JADWDC010000055">
    <property type="protein sequence ID" value="MCC0178799.1"/>
    <property type="molecule type" value="Genomic_DNA"/>
</dbReference>
<name>A0A964FIY4_9CYAN</name>
<dbReference type="AlphaFoldDB" id="A0A964FIY4"/>
<dbReference type="NCBIfam" id="TIGR00220">
    <property type="entry name" value="mscL"/>
    <property type="match status" value="1"/>
</dbReference>
<keyword evidence="3 10" id="KW-0813">Transport</keyword>
<dbReference type="HAMAP" id="MF_00115">
    <property type="entry name" value="MscL"/>
    <property type="match status" value="1"/>
</dbReference>
<evidence type="ECO:0000256" key="7">
    <source>
        <dbReference type="ARBA" id="ARBA00023065"/>
    </source>
</evidence>
<dbReference type="InterPro" id="IPR037673">
    <property type="entry name" value="MSC/AndL"/>
</dbReference>
<dbReference type="RefSeq" id="WP_229641902.1">
    <property type="nucleotide sequence ID" value="NZ_JADWDC010000055.1"/>
</dbReference>
<keyword evidence="8 10" id="KW-0472">Membrane</keyword>
<evidence type="ECO:0000256" key="1">
    <source>
        <dbReference type="ARBA" id="ARBA00004651"/>
    </source>
</evidence>
<proteinExistence type="inferred from homology"/>
<dbReference type="GO" id="GO:0005886">
    <property type="term" value="C:plasma membrane"/>
    <property type="evidence" value="ECO:0007669"/>
    <property type="project" value="UniProtKB-SubCell"/>
</dbReference>
<dbReference type="PRINTS" id="PR01264">
    <property type="entry name" value="MECHCHANNEL"/>
</dbReference>
<keyword evidence="4 10" id="KW-1003">Cell membrane</keyword>